<evidence type="ECO:0000256" key="5">
    <source>
        <dbReference type="ARBA" id="ARBA00022695"/>
    </source>
</evidence>
<comment type="catalytic activity">
    <reaction evidence="9 10">
        <text>nicotinate beta-D-ribonucleotide + ATP + H(+) = deamido-NAD(+) + diphosphate</text>
        <dbReference type="Rhea" id="RHEA:22860"/>
        <dbReference type="ChEBI" id="CHEBI:15378"/>
        <dbReference type="ChEBI" id="CHEBI:30616"/>
        <dbReference type="ChEBI" id="CHEBI:33019"/>
        <dbReference type="ChEBI" id="CHEBI:57502"/>
        <dbReference type="ChEBI" id="CHEBI:58437"/>
        <dbReference type="EC" id="2.7.7.18"/>
    </reaction>
</comment>
<dbReference type="AlphaFoldDB" id="A0A9X3XK05"/>
<dbReference type="PANTHER" id="PTHR39321:SF3">
    <property type="entry name" value="PHOSPHOPANTETHEINE ADENYLYLTRANSFERASE"/>
    <property type="match status" value="1"/>
</dbReference>
<dbReference type="EMBL" id="JAMRYU010000010">
    <property type="protein sequence ID" value="MDC4240633.1"/>
    <property type="molecule type" value="Genomic_DNA"/>
</dbReference>
<keyword evidence="8 10" id="KW-0520">NAD</keyword>
<evidence type="ECO:0000259" key="11">
    <source>
        <dbReference type="Pfam" id="PF01467"/>
    </source>
</evidence>
<keyword evidence="3 10" id="KW-0662">Pyridine nucleotide biosynthesis</keyword>
<gene>
    <name evidence="10 12" type="primary">nadD</name>
    <name evidence="12" type="ORF">NE398_10725</name>
</gene>
<dbReference type="InterPro" id="IPR004821">
    <property type="entry name" value="Cyt_trans-like"/>
</dbReference>
<dbReference type="GO" id="GO:0009435">
    <property type="term" value="P:NAD+ biosynthetic process"/>
    <property type="evidence" value="ECO:0007669"/>
    <property type="project" value="UniProtKB-UniRule"/>
</dbReference>
<comment type="similarity">
    <text evidence="10">Belongs to the NadD family.</text>
</comment>
<keyword evidence="7 10" id="KW-0067">ATP-binding</keyword>
<evidence type="ECO:0000256" key="8">
    <source>
        <dbReference type="ARBA" id="ARBA00023027"/>
    </source>
</evidence>
<keyword evidence="4 10" id="KW-0808">Transferase</keyword>
<proteinExistence type="inferred from homology"/>
<dbReference type="InterPro" id="IPR005248">
    <property type="entry name" value="NadD/NMNAT"/>
</dbReference>
<protein>
    <recommendedName>
        <fullName evidence="10">Probable nicotinate-nucleotide adenylyltransferase</fullName>
        <ecNumber evidence="10">2.7.7.18</ecNumber>
    </recommendedName>
    <alternativeName>
        <fullName evidence="10">Deamido-NAD(+) diphosphorylase</fullName>
    </alternativeName>
    <alternativeName>
        <fullName evidence="10">Deamido-NAD(+) pyrophosphorylase</fullName>
    </alternativeName>
    <alternativeName>
        <fullName evidence="10">Nicotinate mononucleotide adenylyltransferase</fullName>
        <shortName evidence="10">NaMN adenylyltransferase</shortName>
    </alternativeName>
</protein>
<evidence type="ECO:0000313" key="13">
    <source>
        <dbReference type="Proteomes" id="UP001141183"/>
    </source>
</evidence>
<evidence type="ECO:0000256" key="7">
    <source>
        <dbReference type="ARBA" id="ARBA00022840"/>
    </source>
</evidence>
<dbReference type="NCBIfam" id="NF000840">
    <property type="entry name" value="PRK00071.1-3"/>
    <property type="match status" value="1"/>
</dbReference>
<dbReference type="NCBIfam" id="TIGR00125">
    <property type="entry name" value="cyt_tran_rel"/>
    <property type="match status" value="1"/>
</dbReference>
<dbReference type="GO" id="GO:0004515">
    <property type="term" value="F:nicotinate-nucleotide adenylyltransferase activity"/>
    <property type="evidence" value="ECO:0007669"/>
    <property type="project" value="UniProtKB-UniRule"/>
</dbReference>
<reference evidence="12" key="1">
    <citation type="submission" date="2022-05" db="EMBL/GenBank/DDBJ databases">
        <title>Draft genome sequence of Clostridium tertium strain CP3 isolated from Peru.</title>
        <authorList>
            <person name="Hurtado R."/>
            <person name="Lima L."/>
            <person name="Sousa T."/>
            <person name="Jaiswal A.K."/>
            <person name="Tiwari S."/>
            <person name="Maturrano L."/>
            <person name="Brenig B."/>
            <person name="Azevedo V."/>
        </authorList>
    </citation>
    <scope>NUCLEOTIDE SEQUENCE</scope>
    <source>
        <strain evidence="12">CP3</strain>
    </source>
</reference>
<dbReference type="CDD" id="cd02165">
    <property type="entry name" value="NMNAT"/>
    <property type="match status" value="1"/>
</dbReference>
<dbReference type="Pfam" id="PF01467">
    <property type="entry name" value="CTP_transf_like"/>
    <property type="match status" value="1"/>
</dbReference>
<comment type="pathway">
    <text evidence="2 10">Cofactor biosynthesis; NAD(+) biosynthesis; deamido-NAD(+) from nicotinate D-ribonucleotide: step 1/1.</text>
</comment>
<comment type="caution">
    <text evidence="12">The sequence shown here is derived from an EMBL/GenBank/DDBJ whole genome shotgun (WGS) entry which is preliminary data.</text>
</comment>
<dbReference type="PANTHER" id="PTHR39321">
    <property type="entry name" value="NICOTINATE-NUCLEOTIDE ADENYLYLTRANSFERASE-RELATED"/>
    <property type="match status" value="1"/>
</dbReference>
<feature type="domain" description="Cytidyltransferase-like" evidence="11">
    <location>
        <begin position="6"/>
        <end position="172"/>
    </location>
</feature>
<comment type="function">
    <text evidence="1 10">Catalyzes the reversible adenylation of nicotinate mononucleotide (NaMN) to nicotinic acid adenine dinucleotide (NaAD).</text>
</comment>
<evidence type="ECO:0000256" key="2">
    <source>
        <dbReference type="ARBA" id="ARBA00005019"/>
    </source>
</evidence>
<dbReference type="InterPro" id="IPR014729">
    <property type="entry name" value="Rossmann-like_a/b/a_fold"/>
</dbReference>
<dbReference type="SUPFAM" id="SSF52374">
    <property type="entry name" value="Nucleotidylyl transferase"/>
    <property type="match status" value="1"/>
</dbReference>
<organism evidence="12 13">
    <name type="scientific">Clostridium tertium</name>
    <dbReference type="NCBI Taxonomy" id="1559"/>
    <lineage>
        <taxon>Bacteria</taxon>
        <taxon>Bacillati</taxon>
        <taxon>Bacillota</taxon>
        <taxon>Clostridia</taxon>
        <taxon>Eubacteriales</taxon>
        <taxon>Clostridiaceae</taxon>
        <taxon>Clostridium</taxon>
    </lineage>
</organism>
<dbReference type="Gene3D" id="3.40.50.620">
    <property type="entry name" value="HUPs"/>
    <property type="match status" value="1"/>
</dbReference>
<dbReference type="RefSeq" id="WP_035284931.1">
    <property type="nucleotide sequence ID" value="NZ_CABKOG010000003.1"/>
</dbReference>
<dbReference type="GO" id="GO:0005524">
    <property type="term" value="F:ATP binding"/>
    <property type="evidence" value="ECO:0007669"/>
    <property type="project" value="UniProtKB-KW"/>
</dbReference>
<dbReference type="Proteomes" id="UP001141183">
    <property type="component" value="Unassembled WGS sequence"/>
</dbReference>
<evidence type="ECO:0000313" key="12">
    <source>
        <dbReference type="EMBL" id="MDC4240633.1"/>
    </source>
</evidence>
<evidence type="ECO:0000256" key="3">
    <source>
        <dbReference type="ARBA" id="ARBA00022642"/>
    </source>
</evidence>
<evidence type="ECO:0000256" key="10">
    <source>
        <dbReference type="HAMAP-Rule" id="MF_00244"/>
    </source>
</evidence>
<keyword evidence="6 10" id="KW-0547">Nucleotide-binding</keyword>
<keyword evidence="5 10" id="KW-0548">Nucleotidyltransferase</keyword>
<dbReference type="HAMAP" id="MF_00244">
    <property type="entry name" value="NaMN_adenylyltr"/>
    <property type="match status" value="1"/>
</dbReference>
<evidence type="ECO:0000256" key="6">
    <source>
        <dbReference type="ARBA" id="ARBA00022741"/>
    </source>
</evidence>
<keyword evidence="13" id="KW-1185">Reference proteome</keyword>
<dbReference type="NCBIfam" id="TIGR00482">
    <property type="entry name" value="nicotinate (nicotinamide) nucleotide adenylyltransferase"/>
    <property type="match status" value="1"/>
</dbReference>
<name>A0A9X3XK05_9CLOT</name>
<accession>A0A9X3XK05</accession>
<dbReference type="EC" id="2.7.7.18" evidence="10"/>
<evidence type="ECO:0000256" key="9">
    <source>
        <dbReference type="ARBA" id="ARBA00048721"/>
    </source>
</evidence>
<sequence>MKKIGIIGGTFNPIHLAHLYIAYEAKCQLNLDKVIFMPAGSPPHKKNEDILEAPLRYKMVLEAIKKYEDFEISNYEIEKEGFSYTYETLENFKSKDNILYFITGADCLINIEKWKNPDRIFKASKLVVFNRPGYDKESLKLQKNEIEKKYNTSINFLDIMDLEISSTMIRDRIKDGKKIDFFIPKEVLDFIRKNNIYNYCKNIKE</sequence>
<evidence type="ECO:0000256" key="1">
    <source>
        <dbReference type="ARBA" id="ARBA00002324"/>
    </source>
</evidence>
<evidence type="ECO:0000256" key="4">
    <source>
        <dbReference type="ARBA" id="ARBA00022679"/>
    </source>
</evidence>